<organism evidence="2 3">
    <name type="scientific">Candidatus Curtissbacteria bacterium RIFCSPHIGHO2_02_FULL_40_16b</name>
    <dbReference type="NCBI Taxonomy" id="1797714"/>
    <lineage>
        <taxon>Bacteria</taxon>
        <taxon>Candidatus Curtissiibacteriota</taxon>
    </lineage>
</organism>
<comment type="caution">
    <text evidence="2">The sequence shown here is derived from an EMBL/GenBank/DDBJ whole genome shotgun (WGS) entry which is preliminary data.</text>
</comment>
<feature type="transmembrane region" description="Helical" evidence="1">
    <location>
        <begin position="9"/>
        <end position="26"/>
    </location>
</feature>
<dbReference type="STRING" id="1797714.A3D04_04230"/>
<keyword evidence="1" id="KW-1133">Transmembrane helix</keyword>
<dbReference type="AlphaFoldDB" id="A0A1F5GA57"/>
<protein>
    <recommendedName>
        <fullName evidence="4">DUF3352 domain-containing protein</fullName>
    </recommendedName>
</protein>
<evidence type="ECO:0000256" key="1">
    <source>
        <dbReference type="SAM" id="Phobius"/>
    </source>
</evidence>
<dbReference type="EMBL" id="MFBD01000018">
    <property type="protein sequence ID" value="OGD88736.1"/>
    <property type="molecule type" value="Genomic_DNA"/>
</dbReference>
<dbReference type="Proteomes" id="UP000177369">
    <property type="component" value="Unassembled WGS sequence"/>
</dbReference>
<evidence type="ECO:0008006" key="4">
    <source>
        <dbReference type="Google" id="ProtNLM"/>
    </source>
</evidence>
<name>A0A1F5GA57_9BACT</name>
<evidence type="ECO:0000313" key="3">
    <source>
        <dbReference type="Proteomes" id="UP000177369"/>
    </source>
</evidence>
<gene>
    <name evidence="2" type="ORF">A3D04_04230</name>
</gene>
<reference evidence="2 3" key="1">
    <citation type="journal article" date="2016" name="Nat. Commun.">
        <title>Thousands of microbial genomes shed light on interconnected biogeochemical processes in an aquifer system.</title>
        <authorList>
            <person name="Anantharaman K."/>
            <person name="Brown C.T."/>
            <person name="Hug L.A."/>
            <person name="Sharon I."/>
            <person name="Castelle C.J."/>
            <person name="Probst A.J."/>
            <person name="Thomas B.C."/>
            <person name="Singh A."/>
            <person name="Wilkins M.J."/>
            <person name="Karaoz U."/>
            <person name="Brodie E.L."/>
            <person name="Williams K.H."/>
            <person name="Hubbard S.S."/>
            <person name="Banfield J.F."/>
        </authorList>
    </citation>
    <scope>NUCLEOTIDE SEQUENCE [LARGE SCALE GENOMIC DNA]</scope>
</reference>
<keyword evidence="1" id="KW-0812">Transmembrane</keyword>
<sequence length="331" mass="37454">MKHIPKKKLGFWVIIFVAIISLIFFLKNDANKSLIKITSSENRFYIDFDLTITDQNKFLKILENLQIPQSSIEELSFALDSTSSVSLTYLAPIEINPTFNDGIINFSGNTSHDAFIQKLSPKKIKVPQDYNLAIFSPSVLNFVTSRNLYPESLSSWLGNNFGSDNGQYLIIFGTDVEYSVISQSSDIDLTSLRNLDFSNEAENSYKEEVRNDIAFHLINITQEETNKTVAFFQHENLIVFASSREAAFSMSDALNSKNSTDFPAFDFDNDSNFLFSFINKEDAQIDVNFISLISGQDTLKTNPNLQKVLQEIEEINFALKDVNFSGLISLK</sequence>
<accession>A0A1F5GA57</accession>
<proteinExistence type="predicted"/>
<keyword evidence="1" id="KW-0472">Membrane</keyword>
<evidence type="ECO:0000313" key="2">
    <source>
        <dbReference type="EMBL" id="OGD88736.1"/>
    </source>
</evidence>